<comment type="caution">
    <text evidence="1">The sequence shown here is derived from an EMBL/GenBank/DDBJ whole genome shotgun (WGS) entry which is preliminary data.</text>
</comment>
<dbReference type="AlphaFoldDB" id="A0A1Y2JAA2"/>
<dbReference type="EMBL" id="NAFL01000283">
    <property type="protein sequence ID" value="OSJ23954.1"/>
    <property type="molecule type" value="Genomic_DNA"/>
</dbReference>
<name>A0A1Y2JAA2_BRAJP</name>
<evidence type="ECO:0000313" key="2">
    <source>
        <dbReference type="Proteomes" id="UP000193335"/>
    </source>
</evidence>
<proteinExistence type="predicted"/>
<organism evidence="1 2">
    <name type="scientific">Bradyrhizobium japonicum</name>
    <dbReference type="NCBI Taxonomy" id="375"/>
    <lineage>
        <taxon>Bacteria</taxon>
        <taxon>Pseudomonadati</taxon>
        <taxon>Pseudomonadota</taxon>
        <taxon>Alphaproteobacteria</taxon>
        <taxon>Hyphomicrobiales</taxon>
        <taxon>Nitrobacteraceae</taxon>
        <taxon>Bradyrhizobium</taxon>
    </lineage>
</organism>
<gene>
    <name evidence="1" type="ORF">BSZ19_42580</name>
</gene>
<evidence type="ECO:0000313" key="1">
    <source>
        <dbReference type="EMBL" id="OSJ23954.1"/>
    </source>
</evidence>
<protein>
    <submittedName>
        <fullName evidence="1">Uncharacterized protein</fullName>
    </submittedName>
</protein>
<accession>A0A1Y2JAA2</accession>
<reference evidence="1 2" key="1">
    <citation type="submission" date="2017-03" db="EMBL/GenBank/DDBJ databases">
        <title>Whole genome sequences of fourteen strains of Bradyrhizobium canariense and one strain of Bradyrhizobium japonicum isolated from Lupinus (Papilionoideae: Genisteae) species in Algeria.</title>
        <authorList>
            <person name="Crovadore J."/>
            <person name="Chekireb D."/>
            <person name="Brachmann A."/>
            <person name="Chablais R."/>
            <person name="Cochard B."/>
            <person name="Lefort F."/>
        </authorList>
    </citation>
    <scope>NUCLEOTIDE SEQUENCE [LARGE SCALE GENOMIC DNA]</scope>
    <source>
        <strain evidence="1 2">UBMA197</strain>
    </source>
</reference>
<sequence>MADFLYADIYADICAITAPLASPIQPVAIFKRKTATAGGVQAFKMIPREPGVNSMSTRLRGVGDRCCRASWRASVAFSM</sequence>
<dbReference type="Proteomes" id="UP000193335">
    <property type="component" value="Unassembled WGS sequence"/>
</dbReference>